<organism evidence="4 5">
    <name type="scientific">Macrolepiota fuliginosa MF-IS2</name>
    <dbReference type="NCBI Taxonomy" id="1400762"/>
    <lineage>
        <taxon>Eukaryota</taxon>
        <taxon>Fungi</taxon>
        <taxon>Dikarya</taxon>
        <taxon>Basidiomycota</taxon>
        <taxon>Agaricomycotina</taxon>
        <taxon>Agaricomycetes</taxon>
        <taxon>Agaricomycetidae</taxon>
        <taxon>Agaricales</taxon>
        <taxon>Agaricineae</taxon>
        <taxon>Agaricaceae</taxon>
        <taxon>Macrolepiota</taxon>
    </lineage>
</organism>
<reference evidence="4" key="1">
    <citation type="submission" date="2020-11" db="EMBL/GenBank/DDBJ databases">
        <authorList>
            <consortium name="DOE Joint Genome Institute"/>
            <person name="Ahrendt S."/>
            <person name="Riley R."/>
            <person name="Andreopoulos W."/>
            <person name="Labutti K."/>
            <person name="Pangilinan J."/>
            <person name="Ruiz-Duenas F.J."/>
            <person name="Barrasa J.M."/>
            <person name="Sanchez-Garcia M."/>
            <person name="Camarero S."/>
            <person name="Miyauchi S."/>
            <person name="Serrano A."/>
            <person name="Linde D."/>
            <person name="Babiker R."/>
            <person name="Drula E."/>
            <person name="Ayuso-Fernandez I."/>
            <person name="Pacheco R."/>
            <person name="Padilla G."/>
            <person name="Ferreira P."/>
            <person name="Barriuso J."/>
            <person name="Kellner H."/>
            <person name="Castanera R."/>
            <person name="Alfaro M."/>
            <person name="Ramirez L."/>
            <person name="Pisabarro A.G."/>
            <person name="Kuo A."/>
            <person name="Tritt A."/>
            <person name="Lipzen A."/>
            <person name="He G."/>
            <person name="Yan M."/>
            <person name="Ng V."/>
            <person name="Cullen D."/>
            <person name="Martin F."/>
            <person name="Rosso M.-N."/>
            <person name="Henrissat B."/>
            <person name="Hibbett D."/>
            <person name="Martinez A.T."/>
            <person name="Grigoriev I.V."/>
        </authorList>
    </citation>
    <scope>NUCLEOTIDE SEQUENCE</scope>
    <source>
        <strain evidence="4">MF-IS2</strain>
    </source>
</reference>
<evidence type="ECO:0000313" key="5">
    <source>
        <dbReference type="Proteomes" id="UP000807342"/>
    </source>
</evidence>
<feature type="compositionally biased region" description="Low complexity" evidence="2">
    <location>
        <begin position="261"/>
        <end position="272"/>
    </location>
</feature>
<evidence type="ECO:0000313" key="4">
    <source>
        <dbReference type="EMBL" id="KAF9454705.1"/>
    </source>
</evidence>
<dbReference type="PANTHER" id="PTHR23325:SF1">
    <property type="entry name" value="SERUM RESPONSE FACTOR-BINDING PROTEIN 1"/>
    <property type="match status" value="1"/>
</dbReference>
<proteinExistence type="predicted"/>
<feature type="region of interest" description="Disordered" evidence="2">
    <location>
        <begin position="217"/>
        <end position="420"/>
    </location>
</feature>
<dbReference type="OrthoDB" id="3364872at2759"/>
<gene>
    <name evidence="4" type="ORF">P691DRAFT_770238</name>
</gene>
<feature type="region of interest" description="Disordered" evidence="2">
    <location>
        <begin position="182"/>
        <end position="204"/>
    </location>
</feature>
<dbReference type="GO" id="GO:0030686">
    <property type="term" value="C:90S preribosome"/>
    <property type="evidence" value="ECO:0007669"/>
    <property type="project" value="TreeGrafter"/>
</dbReference>
<evidence type="ECO:0000256" key="2">
    <source>
        <dbReference type="SAM" id="MobiDB-lite"/>
    </source>
</evidence>
<feature type="compositionally biased region" description="Basic residues" evidence="2">
    <location>
        <begin position="334"/>
        <end position="347"/>
    </location>
</feature>
<comment type="caution">
    <text evidence="4">The sequence shown here is derived from an EMBL/GenBank/DDBJ whole genome shotgun (WGS) entry which is preliminary data.</text>
</comment>
<dbReference type="EMBL" id="MU151052">
    <property type="protein sequence ID" value="KAF9454705.1"/>
    <property type="molecule type" value="Genomic_DNA"/>
</dbReference>
<feature type="region of interest" description="Disordered" evidence="2">
    <location>
        <begin position="1"/>
        <end position="33"/>
    </location>
</feature>
<dbReference type="InterPro" id="IPR037393">
    <property type="entry name" value="Bud22/SRFB1"/>
</dbReference>
<accession>A0A9P6CA75</accession>
<dbReference type="Proteomes" id="UP000807342">
    <property type="component" value="Unassembled WGS sequence"/>
</dbReference>
<feature type="compositionally biased region" description="Basic and acidic residues" evidence="2">
    <location>
        <begin position="383"/>
        <end position="397"/>
    </location>
</feature>
<name>A0A9P6CA75_9AGAR</name>
<keyword evidence="5" id="KW-1185">Reference proteome</keyword>
<dbReference type="PANTHER" id="PTHR23325">
    <property type="entry name" value="SERUM RESPONSE FACTOR-BINDING"/>
    <property type="match status" value="1"/>
</dbReference>
<feature type="compositionally biased region" description="Basic residues" evidence="2">
    <location>
        <begin position="297"/>
        <end position="307"/>
    </location>
</feature>
<dbReference type="GO" id="GO:0005634">
    <property type="term" value="C:nucleus"/>
    <property type="evidence" value="ECO:0007669"/>
    <property type="project" value="TreeGrafter"/>
</dbReference>
<protein>
    <submittedName>
        <fullName evidence="4">Bud-site selection protein</fullName>
    </submittedName>
</protein>
<keyword evidence="1" id="KW-0175">Coiled coil</keyword>
<dbReference type="InterPro" id="IPR015158">
    <property type="entry name" value="Bud22_dom"/>
</dbReference>
<dbReference type="AlphaFoldDB" id="A0A9P6CA75"/>
<dbReference type="GO" id="GO:0030490">
    <property type="term" value="P:maturation of SSU-rRNA"/>
    <property type="evidence" value="ECO:0007669"/>
    <property type="project" value="TreeGrafter"/>
</dbReference>
<feature type="domain" description="Bud22" evidence="3">
    <location>
        <begin position="27"/>
        <end position="418"/>
    </location>
</feature>
<evidence type="ECO:0000259" key="3">
    <source>
        <dbReference type="Pfam" id="PF09073"/>
    </source>
</evidence>
<feature type="compositionally biased region" description="Basic and acidic residues" evidence="2">
    <location>
        <begin position="23"/>
        <end position="33"/>
    </location>
</feature>
<feature type="compositionally biased region" description="Polar residues" evidence="2">
    <location>
        <begin position="405"/>
        <end position="414"/>
    </location>
</feature>
<feature type="compositionally biased region" description="Polar residues" evidence="2">
    <location>
        <begin position="246"/>
        <end position="260"/>
    </location>
</feature>
<dbReference type="Pfam" id="PF09073">
    <property type="entry name" value="BUD22"/>
    <property type="match status" value="1"/>
</dbReference>
<evidence type="ECO:0000256" key="1">
    <source>
        <dbReference type="ARBA" id="ARBA00023054"/>
    </source>
</evidence>
<sequence length="420" mass="47205">MKTEKLQRSLKRKRSDSENMLGEESKHHGLKEVRKAAKRVKVFETQKLVKKLKGLRKSDENSSDVAEHEAQLSIIKTIEHEVIANTAVKTKILKDGILSQHDRVQEALSLEIGDSLLPTATQNTPTAKVHSRLLSSKTLAMEIASLCDDLRKLLGREPKKARAEADGDDDFDSHEATRNLISRTAISPEPLSHAELEGVNETGWESGTVEKEEHIADGWESGSISPDDRELDAQQDEDGGKRANVRRNTSTKSTQTGVKQPSTTSTFLPSLSVGFIRGSDESDWSDNEAKLADSGQKKNRRGQRARRAIWEKKYGRNANHKKQELEAQSNRLHHDNKHGREHGHRGSLSKFGKQSNMSDRSKQYKPFKQDPAPPKIPHQRNITKSDERPLHPSWEAKRKLKEKQSTGIIPSQGTKIKFSD</sequence>